<dbReference type="STRING" id="252740.A0A423VN88"/>
<dbReference type="Proteomes" id="UP000284375">
    <property type="component" value="Unassembled WGS sequence"/>
</dbReference>
<name>A0A423VN88_CYTCH</name>
<dbReference type="EMBL" id="LJZO01000037">
    <property type="protein sequence ID" value="ROV92462.1"/>
    <property type="molecule type" value="Genomic_DNA"/>
</dbReference>
<evidence type="ECO:0000313" key="1">
    <source>
        <dbReference type="EMBL" id="ROV92462.1"/>
    </source>
</evidence>
<dbReference type="OrthoDB" id="5120070at2759"/>
<proteinExistence type="predicted"/>
<protein>
    <submittedName>
        <fullName evidence="1">Uncharacterized protein</fullName>
    </submittedName>
</protein>
<reference evidence="1 2" key="1">
    <citation type="submission" date="2015-09" db="EMBL/GenBank/DDBJ databases">
        <title>Host preference determinants of Valsa canker pathogens revealed by comparative genomics.</title>
        <authorList>
            <person name="Yin Z."/>
            <person name="Huang L."/>
        </authorList>
    </citation>
    <scope>NUCLEOTIDE SEQUENCE [LARGE SCALE GENOMIC DNA]</scope>
    <source>
        <strain evidence="1 2">YSFL</strain>
    </source>
</reference>
<keyword evidence="2" id="KW-1185">Reference proteome</keyword>
<dbReference type="AlphaFoldDB" id="A0A423VN88"/>
<organism evidence="1 2">
    <name type="scientific">Cytospora chrysosperma</name>
    <name type="common">Cytospora canker fungus</name>
    <name type="synonym">Sphaeria chrysosperma</name>
    <dbReference type="NCBI Taxonomy" id="252740"/>
    <lineage>
        <taxon>Eukaryota</taxon>
        <taxon>Fungi</taxon>
        <taxon>Dikarya</taxon>
        <taxon>Ascomycota</taxon>
        <taxon>Pezizomycotina</taxon>
        <taxon>Sordariomycetes</taxon>
        <taxon>Sordariomycetidae</taxon>
        <taxon>Diaporthales</taxon>
        <taxon>Cytosporaceae</taxon>
        <taxon>Cytospora</taxon>
    </lineage>
</organism>
<comment type="caution">
    <text evidence="1">The sequence shown here is derived from an EMBL/GenBank/DDBJ whole genome shotgun (WGS) entry which is preliminary data.</text>
</comment>
<gene>
    <name evidence="1" type="ORF">VSDG_06671</name>
</gene>
<evidence type="ECO:0000313" key="2">
    <source>
        <dbReference type="Proteomes" id="UP000284375"/>
    </source>
</evidence>
<accession>A0A423VN88</accession>
<sequence length="192" mass="22127">MSQNRNRTRTWGLNHLDAWVDPTLIALASRTVAHVSIEFLETNGVKPHVVYNLKVNAMPQQSDLRYKGVRLSMECCQSFMRLYDFRVVQGHGGGLGVESSYENFDLIPRHTELGTGDDYWFFDIIDKNFVRIRIGNVMKIRINPMPMHRGIFQDQNLTRMETFGVNAQHSFRLNYVARGQPTPVPPRDQDSS</sequence>